<reference evidence="3" key="1">
    <citation type="submission" date="2016-05" db="EMBL/GenBank/DDBJ databases">
        <authorList>
            <person name="Baek K."/>
            <person name="Yang S.-J."/>
        </authorList>
    </citation>
    <scope>NUCLEOTIDE SEQUENCE [LARGE SCALE GENOMIC DNA]</scope>
    <source>
        <strain evidence="3">ST58-10</strain>
    </source>
</reference>
<sequence length="480" mass="51796">MGSVGKRVSVSLWALILLSGCDSGTDLSRSAAIPPQPGSATSVASSATAATGVTGGQGRRPLACELVQAQFETDRAVPDIGQMQQQLRGDELSDSRRLELLERLGWRHLALARETFDAGYLKLAEQAGNCMNAQAAGSPAAQLLLARSLHQQHRFAEAQVLARELVASRGGWFDYGLLGDLQLEQGDLDAAASAYQRMMDLHPGPQAYSRAAELRWLSGDSDGAIEMMALSARSTSAREPEAKAWALSRLASFVFAQGDAETALTLARAALKIRPDYPPALLVSGRLWLARGDYAQAIDQLERAATQAPQPLYQWPLLEALQQTGTDEEQAALLAELARRGADADRRTHALYLASTSTSTAALTKALVLAQQEYAIRQDPHTLDTLALAQYRQGDLEAAWNLISSALESGLQDPRVQLHAGVIAAARGDCQQAQNWLNMARQPSYRLLPSEQRMLAQARCGASEQQLSNAVPSRKAQLRP</sequence>
<dbReference type="Pfam" id="PF07721">
    <property type="entry name" value="TPR_4"/>
    <property type="match status" value="1"/>
</dbReference>
<evidence type="ECO:0000313" key="3">
    <source>
        <dbReference type="Proteomes" id="UP000078070"/>
    </source>
</evidence>
<dbReference type="Pfam" id="PF14559">
    <property type="entry name" value="TPR_19"/>
    <property type="match status" value="1"/>
</dbReference>
<proteinExistence type="predicted"/>
<gene>
    <name evidence="2" type="ORF">A8C75_17035</name>
</gene>
<dbReference type="InterPro" id="IPR019734">
    <property type="entry name" value="TPR_rpt"/>
</dbReference>
<dbReference type="Proteomes" id="UP000078070">
    <property type="component" value="Chromosome"/>
</dbReference>
<dbReference type="InterPro" id="IPR011717">
    <property type="entry name" value="TPR-4"/>
</dbReference>
<dbReference type="PANTHER" id="PTHR12558:SF13">
    <property type="entry name" value="CELL DIVISION CYCLE PROTEIN 27 HOMOLOG"/>
    <property type="match status" value="1"/>
</dbReference>
<dbReference type="PROSITE" id="PS51257">
    <property type="entry name" value="PROKAR_LIPOPROTEIN"/>
    <property type="match status" value="1"/>
</dbReference>
<dbReference type="InterPro" id="IPR011990">
    <property type="entry name" value="TPR-like_helical_dom_sf"/>
</dbReference>
<keyword evidence="3" id="KW-1185">Reference proteome</keyword>
<dbReference type="Pfam" id="PF13432">
    <property type="entry name" value="TPR_16"/>
    <property type="match status" value="2"/>
</dbReference>
<evidence type="ECO:0000313" key="2">
    <source>
        <dbReference type="EMBL" id="ANG64007.1"/>
    </source>
</evidence>
<protein>
    <recommendedName>
        <fullName evidence="4">Tetratricopeptide repeat-like domain-containing protein</fullName>
    </recommendedName>
</protein>
<dbReference type="SMART" id="SM00028">
    <property type="entry name" value="TPR"/>
    <property type="match status" value="3"/>
</dbReference>
<keyword evidence="1" id="KW-0802">TPR repeat</keyword>
<dbReference type="Gene3D" id="1.25.40.10">
    <property type="entry name" value="Tetratricopeptide repeat domain"/>
    <property type="match status" value="2"/>
</dbReference>
<dbReference type="RefSeq" id="WP_067385185.1">
    <property type="nucleotide sequence ID" value="NZ_CP015839.1"/>
</dbReference>
<dbReference type="SUPFAM" id="SSF48452">
    <property type="entry name" value="TPR-like"/>
    <property type="match status" value="1"/>
</dbReference>
<organism evidence="2 3">
    <name type="scientific">Marinobacterium aestuarii</name>
    <dbReference type="NCBI Taxonomy" id="1821621"/>
    <lineage>
        <taxon>Bacteria</taxon>
        <taxon>Pseudomonadati</taxon>
        <taxon>Pseudomonadota</taxon>
        <taxon>Gammaproteobacteria</taxon>
        <taxon>Oceanospirillales</taxon>
        <taxon>Oceanospirillaceae</taxon>
        <taxon>Marinobacterium</taxon>
    </lineage>
</organism>
<reference evidence="2 3" key="2">
    <citation type="journal article" date="2018" name="Int. J. Syst. Evol. Microbiol.">
        <title>Marinobacterium aestuarii sp. nov., a benzene-degrading marine bacterium isolated from estuary sediment.</title>
        <authorList>
            <person name="Bae S.S."/>
            <person name="Jung J."/>
            <person name="Chung D."/>
            <person name="Baek K."/>
        </authorList>
    </citation>
    <scope>NUCLEOTIDE SEQUENCE [LARGE SCALE GENOMIC DNA]</scope>
    <source>
        <strain evidence="2 3">ST58-10</strain>
    </source>
</reference>
<name>A0A1A9F1G4_9GAMM</name>
<dbReference type="GO" id="GO:0042802">
    <property type="term" value="F:identical protein binding"/>
    <property type="evidence" value="ECO:0007669"/>
    <property type="project" value="InterPro"/>
</dbReference>
<dbReference type="KEGG" id="mars:A8C75_17035"/>
<feature type="repeat" description="TPR" evidence="1">
    <location>
        <begin position="172"/>
        <end position="205"/>
    </location>
</feature>
<dbReference type="OrthoDB" id="507476at2"/>
<dbReference type="PANTHER" id="PTHR12558">
    <property type="entry name" value="CELL DIVISION CYCLE 16,23,27"/>
    <property type="match status" value="1"/>
</dbReference>
<evidence type="ECO:0008006" key="4">
    <source>
        <dbReference type="Google" id="ProtNLM"/>
    </source>
</evidence>
<dbReference type="STRING" id="1821621.A8C75_17035"/>
<feature type="repeat" description="TPR" evidence="1">
    <location>
        <begin position="278"/>
        <end position="311"/>
    </location>
</feature>
<evidence type="ECO:0000256" key="1">
    <source>
        <dbReference type="PROSITE-ProRule" id="PRU00339"/>
    </source>
</evidence>
<dbReference type="PROSITE" id="PS50005">
    <property type="entry name" value="TPR"/>
    <property type="match status" value="2"/>
</dbReference>
<dbReference type="EMBL" id="CP015839">
    <property type="protein sequence ID" value="ANG64007.1"/>
    <property type="molecule type" value="Genomic_DNA"/>
</dbReference>
<dbReference type="AlphaFoldDB" id="A0A1A9F1G4"/>
<accession>A0A1A9F1G4</accession>